<sequence>MAYRDLVRGWHEGILAMDKGDWDSALKIFSSIEEPSSRIYFNIGCVHLLTGNLEGALQNSSGTCAAVGPSKPTQSFQHCICLHC</sequence>
<keyword evidence="2" id="KW-1185">Reference proteome</keyword>
<dbReference type="Gene3D" id="1.25.40.10">
    <property type="entry name" value="Tetratricopeptide repeat domain"/>
    <property type="match status" value="1"/>
</dbReference>
<dbReference type="GO" id="GO:0042554">
    <property type="term" value="P:superoxide anion generation"/>
    <property type="evidence" value="ECO:0007669"/>
    <property type="project" value="TreeGrafter"/>
</dbReference>
<organism evidence="1 2">
    <name type="scientific">Chelonoidis abingdonii</name>
    <name type="common">Abingdon island giant tortoise</name>
    <name type="synonym">Testudo abingdonii</name>
    <dbReference type="NCBI Taxonomy" id="106734"/>
    <lineage>
        <taxon>Eukaryota</taxon>
        <taxon>Metazoa</taxon>
        <taxon>Chordata</taxon>
        <taxon>Craniata</taxon>
        <taxon>Vertebrata</taxon>
        <taxon>Euteleostomi</taxon>
        <taxon>Archelosauria</taxon>
        <taxon>Testudinata</taxon>
        <taxon>Testudines</taxon>
        <taxon>Cryptodira</taxon>
        <taxon>Durocryptodira</taxon>
        <taxon>Testudinoidea</taxon>
        <taxon>Testudinidae</taxon>
        <taxon>Chelonoidis</taxon>
    </lineage>
</organism>
<dbReference type="GeneTree" id="ENSGT00530000063843"/>
<reference evidence="1" key="2">
    <citation type="submission" date="2025-09" db="UniProtKB">
        <authorList>
            <consortium name="Ensembl"/>
        </authorList>
    </citation>
    <scope>IDENTIFICATION</scope>
</reference>
<dbReference type="GO" id="GO:0016176">
    <property type="term" value="F:superoxide-generating NADPH oxidase activator activity"/>
    <property type="evidence" value="ECO:0007669"/>
    <property type="project" value="TreeGrafter"/>
</dbReference>
<dbReference type="Ensembl" id="ENSCABT00000016075.1">
    <property type="protein sequence ID" value="ENSCABP00000014675.1"/>
    <property type="gene ID" value="ENSCABG00000010955.1"/>
</dbReference>
<dbReference type="PANTHER" id="PTHR15175">
    <property type="entry name" value="NEUTROPHIL CYTOSOLIC FACTOR 2, NEUTROPHIL NADPH OXIDASE FACTOR 2"/>
    <property type="match status" value="1"/>
</dbReference>
<name>A0A8C0GVG7_CHEAB</name>
<dbReference type="SUPFAM" id="SSF48452">
    <property type="entry name" value="TPR-like"/>
    <property type="match status" value="1"/>
</dbReference>
<dbReference type="Proteomes" id="UP000694404">
    <property type="component" value="Unplaced"/>
</dbReference>
<evidence type="ECO:0000313" key="2">
    <source>
        <dbReference type="Proteomes" id="UP000694404"/>
    </source>
</evidence>
<dbReference type="InterPro" id="IPR051864">
    <property type="entry name" value="NCF2_NOXA1"/>
</dbReference>
<dbReference type="AlphaFoldDB" id="A0A8C0GVG7"/>
<reference evidence="1" key="1">
    <citation type="submission" date="2025-08" db="UniProtKB">
        <authorList>
            <consortium name="Ensembl"/>
        </authorList>
    </citation>
    <scope>IDENTIFICATION</scope>
</reference>
<accession>A0A8C0GVG7</accession>
<dbReference type="PANTHER" id="PTHR15175:SF4">
    <property type="entry name" value="NADPH OXIDASE ACTIVATOR 1"/>
    <property type="match status" value="1"/>
</dbReference>
<dbReference type="OMA" id="QDACMAV"/>
<evidence type="ECO:0000313" key="1">
    <source>
        <dbReference type="Ensembl" id="ENSCABP00000014675.1"/>
    </source>
</evidence>
<protein>
    <submittedName>
        <fullName evidence="1">Uncharacterized protein</fullName>
    </submittedName>
</protein>
<proteinExistence type="predicted"/>
<dbReference type="InterPro" id="IPR011990">
    <property type="entry name" value="TPR-like_helical_dom_sf"/>
</dbReference>